<dbReference type="Proteomes" id="UP000269154">
    <property type="component" value="Unassembled WGS sequence"/>
</dbReference>
<reference evidence="2 3" key="1">
    <citation type="journal article" date="2018" name="ACS Chem. Biol.">
        <title>Ketoreductase domain dysfunction expands chemodiversity: malyngamide biosynthesis in the cyanobacterium Okeania hirsuta.</title>
        <authorList>
            <person name="Moss N.A."/>
            <person name="Leao T."/>
            <person name="Rankin M."/>
            <person name="McCullough T.M."/>
            <person name="Qu P."/>
            <person name="Korobeynikov A."/>
            <person name="Smith J.L."/>
            <person name="Gerwick L."/>
            <person name="Gerwick W.H."/>
        </authorList>
    </citation>
    <scope>NUCLEOTIDE SEQUENCE [LARGE SCALE GENOMIC DNA]</scope>
    <source>
        <strain evidence="2 3">PAB10Feb10-1</strain>
    </source>
</reference>
<protein>
    <submittedName>
        <fullName evidence="2">Uncharacterized protein</fullName>
    </submittedName>
</protein>
<name>A0A3N6P7Z5_9CYAN</name>
<feature type="region of interest" description="Disordered" evidence="1">
    <location>
        <begin position="1"/>
        <end position="29"/>
    </location>
</feature>
<evidence type="ECO:0000313" key="2">
    <source>
        <dbReference type="EMBL" id="RQH38465.1"/>
    </source>
</evidence>
<evidence type="ECO:0000313" key="3">
    <source>
        <dbReference type="Proteomes" id="UP000269154"/>
    </source>
</evidence>
<feature type="compositionally biased region" description="Polar residues" evidence="1">
    <location>
        <begin position="10"/>
        <end position="23"/>
    </location>
</feature>
<dbReference type="RefSeq" id="WP_124147246.1">
    <property type="nucleotide sequence ID" value="NZ_CAWOKI010000248.1"/>
</dbReference>
<dbReference type="AlphaFoldDB" id="A0A3N6P7Z5"/>
<sequence length="124" mass="13979">MASDNDNRTKSISQKETPKTNGNGKRPLRQRIESALNKQDGFNKELARYGFNSSAEVAKCPSLTQLIEKVKAKQTGEVSRENLPTFAFYRKARQREPLVQQVTRDVIVSKDPVSQGLRHVRPPA</sequence>
<accession>A0A3N6P7Z5</accession>
<dbReference type="EMBL" id="RCBY01000101">
    <property type="protein sequence ID" value="RQH38465.1"/>
    <property type="molecule type" value="Genomic_DNA"/>
</dbReference>
<organism evidence="2 3">
    <name type="scientific">Okeania hirsuta</name>
    <dbReference type="NCBI Taxonomy" id="1458930"/>
    <lineage>
        <taxon>Bacteria</taxon>
        <taxon>Bacillati</taxon>
        <taxon>Cyanobacteriota</taxon>
        <taxon>Cyanophyceae</taxon>
        <taxon>Oscillatoriophycideae</taxon>
        <taxon>Oscillatoriales</taxon>
        <taxon>Microcoleaceae</taxon>
        <taxon>Okeania</taxon>
    </lineage>
</organism>
<comment type="caution">
    <text evidence="2">The sequence shown here is derived from an EMBL/GenBank/DDBJ whole genome shotgun (WGS) entry which is preliminary data.</text>
</comment>
<proteinExistence type="predicted"/>
<evidence type="ECO:0000256" key="1">
    <source>
        <dbReference type="SAM" id="MobiDB-lite"/>
    </source>
</evidence>
<gene>
    <name evidence="2" type="ORF">D5R40_17690</name>
</gene>
<keyword evidence="3" id="KW-1185">Reference proteome</keyword>